<evidence type="ECO:0000313" key="3">
    <source>
        <dbReference type="Proteomes" id="UP000663870"/>
    </source>
</evidence>
<proteinExistence type="predicted"/>
<organism evidence="2 3">
    <name type="scientific">Rotaria sordida</name>
    <dbReference type="NCBI Taxonomy" id="392033"/>
    <lineage>
        <taxon>Eukaryota</taxon>
        <taxon>Metazoa</taxon>
        <taxon>Spiralia</taxon>
        <taxon>Gnathifera</taxon>
        <taxon>Rotifera</taxon>
        <taxon>Eurotatoria</taxon>
        <taxon>Bdelloidea</taxon>
        <taxon>Philodinida</taxon>
        <taxon>Philodinidae</taxon>
        <taxon>Rotaria</taxon>
    </lineage>
</organism>
<gene>
    <name evidence="2" type="ORF">JXQ802_LOCUS55285</name>
    <name evidence="1" type="ORF">PYM288_LOCUS38764</name>
</gene>
<evidence type="ECO:0000313" key="2">
    <source>
        <dbReference type="EMBL" id="CAF1656033.1"/>
    </source>
</evidence>
<dbReference type="EMBL" id="CAJNOH010009772">
    <property type="protein sequence ID" value="CAF1503340.1"/>
    <property type="molecule type" value="Genomic_DNA"/>
</dbReference>
<dbReference type="AlphaFoldDB" id="A0A816F0D4"/>
<dbReference type="Proteomes" id="UP000663870">
    <property type="component" value="Unassembled WGS sequence"/>
</dbReference>
<protein>
    <submittedName>
        <fullName evidence="2">Uncharacterized protein</fullName>
    </submittedName>
</protein>
<evidence type="ECO:0000313" key="1">
    <source>
        <dbReference type="EMBL" id="CAF1503340.1"/>
    </source>
</evidence>
<reference evidence="2" key="1">
    <citation type="submission" date="2021-02" db="EMBL/GenBank/DDBJ databases">
        <authorList>
            <person name="Nowell W R."/>
        </authorList>
    </citation>
    <scope>NUCLEOTIDE SEQUENCE</scope>
</reference>
<dbReference type="EMBL" id="CAJNOL010011568">
    <property type="protein sequence ID" value="CAF1656033.1"/>
    <property type="molecule type" value="Genomic_DNA"/>
</dbReference>
<dbReference type="Proteomes" id="UP000663854">
    <property type="component" value="Unassembled WGS sequence"/>
</dbReference>
<keyword evidence="3" id="KW-1185">Reference proteome</keyword>
<name>A0A816F0D4_9BILA</name>
<sequence length="28" mass="3272">MPDQSAVRLLEDLANELFYDLNRHLNAL</sequence>
<comment type="caution">
    <text evidence="2">The sequence shown here is derived from an EMBL/GenBank/DDBJ whole genome shotgun (WGS) entry which is preliminary data.</text>
</comment>
<accession>A0A816F0D4</accession>
<feature type="non-terminal residue" evidence="2">
    <location>
        <position position="28"/>
    </location>
</feature>